<name>A0A9X8Y961_9FIRM</name>
<dbReference type="RefSeq" id="WP_079699328.1">
    <property type="nucleotide sequence ID" value="NZ_JADNAH010000112.1"/>
</dbReference>
<dbReference type="OrthoDB" id="1716553at2"/>
<protein>
    <submittedName>
        <fullName evidence="1">Uncharacterized protein</fullName>
    </submittedName>
</protein>
<comment type="caution">
    <text evidence="1">The sequence shown here is derived from an EMBL/GenBank/DDBJ whole genome shotgun (WGS) entry which is preliminary data.</text>
</comment>
<keyword evidence="2" id="KW-1185">Reference proteome</keyword>
<gene>
    <name evidence="1" type="ORF">EDD78_102250</name>
</gene>
<organism evidence="1 2">
    <name type="scientific">Harryflintia acetispora</name>
    <dbReference type="NCBI Taxonomy" id="1849041"/>
    <lineage>
        <taxon>Bacteria</taxon>
        <taxon>Bacillati</taxon>
        <taxon>Bacillota</taxon>
        <taxon>Clostridia</taxon>
        <taxon>Eubacteriales</taxon>
        <taxon>Oscillospiraceae</taxon>
        <taxon>Harryflintia</taxon>
    </lineage>
</organism>
<proteinExistence type="predicted"/>
<evidence type="ECO:0000313" key="1">
    <source>
        <dbReference type="EMBL" id="TCL44625.1"/>
    </source>
</evidence>
<dbReference type="Proteomes" id="UP000294682">
    <property type="component" value="Unassembled WGS sequence"/>
</dbReference>
<dbReference type="EMBL" id="SLUK01000002">
    <property type="protein sequence ID" value="TCL44625.1"/>
    <property type="molecule type" value="Genomic_DNA"/>
</dbReference>
<evidence type="ECO:0000313" key="2">
    <source>
        <dbReference type="Proteomes" id="UP000294682"/>
    </source>
</evidence>
<dbReference type="AlphaFoldDB" id="A0A9X8Y961"/>
<accession>A0A9X8Y961</accession>
<reference evidence="1 2" key="1">
    <citation type="submission" date="2019-03" db="EMBL/GenBank/DDBJ databases">
        <title>Genomic Encyclopedia of Type Strains, Phase IV (KMG-IV): sequencing the most valuable type-strain genomes for metagenomic binning, comparative biology and taxonomic classification.</title>
        <authorList>
            <person name="Goeker M."/>
        </authorList>
    </citation>
    <scope>NUCLEOTIDE SEQUENCE [LARGE SCALE GENOMIC DNA]</scope>
    <source>
        <strain evidence="1 2">DSM 100433</strain>
    </source>
</reference>
<sequence>MAQTKEKSQMMTYKGKPLVRCGNTIYYGSMADRYVALLQVLSTTELDGVQMAGSVSVQLLSTNPNHGPKERIVKKTEKNGLYNALNIASIWLARYLEEK</sequence>